<keyword evidence="3 8" id="KW-0375">Hydrogen ion transport</keyword>
<comment type="similarity">
    <text evidence="8">Belongs to the ATPase delta chain family.</text>
</comment>
<dbReference type="InterPro" id="IPR000711">
    <property type="entry name" value="ATPase_OSCP/dsu"/>
</dbReference>
<dbReference type="GO" id="GO:0045259">
    <property type="term" value="C:proton-transporting ATP synthase complex"/>
    <property type="evidence" value="ECO:0007669"/>
    <property type="project" value="UniProtKB-KW"/>
</dbReference>
<evidence type="ECO:0000313" key="9">
    <source>
        <dbReference type="EMBL" id="OOL17061.1"/>
    </source>
</evidence>
<evidence type="ECO:0000256" key="5">
    <source>
        <dbReference type="ARBA" id="ARBA00023136"/>
    </source>
</evidence>
<dbReference type="Gene3D" id="1.10.520.20">
    <property type="entry name" value="N-terminal domain of the delta subunit of the F1F0-ATP synthase"/>
    <property type="match status" value="1"/>
</dbReference>
<dbReference type="RefSeq" id="WP_077397194.1">
    <property type="nucleotide sequence ID" value="NZ_JATM01000006.1"/>
</dbReference>
<comment type="caution">
    <text evidence="9">The sequence shown here is derived from an EMBL/GenBank/DDBJ whole genome shotgun (WGS) entry which is preliminary data.</text>
</comment>
<gene>
    <name evidence="8" type="primary">atpH</name>
    <name evidence="9" type="ORF">AL01_09185</name>
</gene>
<dbReference type="EMBL" id="JATM01000006">
    <property type="protein sequence ID" value="OOL17061.1"/>
    <property type="molecule type" value="Genomic_DNA"/>
</dbReference>
<evidence type="ECO:0000313" key="10">
    <source>
        <dbReference type="Proteomes" id="UP000200980"/>
    </source>
</evidence>
<dbReference type="PANTHER" id="PTHR11910">
    <property type="entry name" value="ATP SYNTHASE DELTA CHAIN"/>
    <property type="match status" value="1"/>
</dbReference>
<comment type="function">
    <text evidence="8">This protein is part of the stalk that links CF(0) to CF(1). It either transmits conformational changes from CF(0) to CF(1) or is implicated in proton conduction.</text>
</comment>
<sequence>MTVAQEKQIRAPGEVAQRYARAFEEYLSDSKQDKALVLEQVRALREAIAQLPDLRTALADPRFDIRQTETLVKALGSALGLGDAVQRFVGFIAHQRRLSGLDEILSAVLLLDARQRGEVRVEVTTARPMEDGQRESLRASLQQAGFANIAMTEHVDQALLGGMVVRVGSVLFDTSIAGRLARLQNAMKGAA</sequence>
<evidence type="ECO:0000256" key="1">
    <source>
        <dbReference type="ARBA" id="ARBA00004370"/>
    </source>
</evidence>
<proteinExistence type="inferred from homology"/>
<evidence type="ECO:0000256" key="8">
    <source>
        <dbReference type="HAMAP-Rule" id="MF_01416"/>
    </source>
</evidence>
<comment type="subcellular location">
    <subcellularLocation>
        <location evidence="8">Cell membrane</location>
        <topology evidence="8">Peripheral membrane protein</topology>
    </subcellularLocation>
    <subcellularLocation>
        <location evidence="1">Membrane</location>
    </subcellularLocation>
</comment>
<accession>A0A1S8GN58</accession>
<keyword evidence="2 8" id="KW-0813">Transport</keyword>
<dbReference type="PRINTS" id="PR00125">
    <property type="entry name" value="ATPASEDELTA"/>
</dbReference>
<evidence type="ECO:0000256" key="7">
    <source>
        <dbReference type="ARBA" id="ARBA00023310"/>
    </source>
</evidence>
<evidence type="ECO:0000256" key="3">
    <source>
        <dbReference type="ARBA" id="ARBA00022781"/>
    </source>
</evidence>
<reference evidence="9 10" key="1">
    <citation type="journal article" date="2016" name="PLoS ONE">
        <title>Whole-Genome Sequence Analysis of Bombella intestini LMG 28161T, a Novel Acetic Acid Bacterium Isolated from the Crop of a Red-Tailed Bumble Bee, Bombus lapidarius.</title>
        <authorList>
            <person name="Li L."/>
            <person name="Illeghems K."/>
            <person name="Van Kerrebroeck S."/>
            <person name="Borremans W."/>
            <person name="Cleenwerck I."/>
            <person name="Smagghe G."/>
            <person name="De Vuyst L."/>
            <person name="Vandamme P."/>
        </authorList>
    </citation>
    <scope>NUCLEOTIDE SEQUENCE [LARGE SCALE GENOMIC DNA]</scope>
    <source>
        <strain evidence="9 10">R-52487</strain>
    </source>
</reference>
<dbReference type="GO" id="GO:0005886">
    <property type="term" value="C:plasma membrane"/>
    <property type="evidence" value="ECO:0007669"/>
    <property type="project" value="UniProtKB-SubCell"/>
</dbReference>
<dbReference type="NCBIfam" id="TIGR01145">
    <property type="entry name" value="ATP_synt_delta"/>
    <property type="match status" value="1"/>
</dbReference>
<dbReference type="OrthoDB" id="9796185at2"/>
<keyword evidence="6 8" id="KW-0139">CF(1)</keyword>
<dbReference type="PROSITE" id="PS00389">
    <property type="entry name" value="ATPASE_DELTA"/>
    <property type="match status" value="1"/>
</dbReference>
<dbReference type="Proteomes" id="UP000200980">
    <property type="component" value="Unassembled WGS sequence"/>
</dbReference>
<dbReference type="HAMAP" id="MF_01416">
    <property type="entry name" value="ATP_synth_delta_bact"/>
    <property type="match status" value="1"/>
</dbReference>
<keyword evidence="7 8" id="KW-0066">ATP synthesis</keyword>
<keyword evidence="8" id="KW-1003">Cell membrane</keyword>
<evidence type="ECO:0000256" key="2">
    <source>
        <dbReference type="ARBA" id="ARBA00022448"/>
    </source>
</evidence>
<name>A0A1S8GN58_9PROT</name>
<evidence type="ECO:0000256" key="4">
    <source>
        <dbReference type="ARBA" id="ARBA00023065"/>
    </source>
</evidence>
<protein>
    <recommendedName>
        <fullName evidence="8">ATP synthase subunit delta</fullName>
    </recommendedName>
    <alternativeName>
        <fullName evidence="8">ATP synthase F(1) sector subunit delta</fullName>
    </alternativeName>
    <alternativeName>
        <fullName evidence="8">F-type ATPase subunit delta</fullName>
        <shortName evidence="8">F-ATPase subunit delta</shortName>
    </alternativeName>
</protein>
<keyword evidence="10" id="KW-1185">Reference proteome</keyword>
<evidence type="ECO:0000256" key="6">
    <source>
        <dbReference type="ARBA" id="ARBA00023196"/>
    </source>
</evidence>
<dbReference type="AlphaFoldDB" id="A0A1S8GN58"/>
<dbReference type="GO" id="GO:0046933">
    <property type="term" value="F:proton-transporting ATP synthase activity, rotational mechanism"/>
    <property type="evidence" value="ECO:0007669"/>
    <property type="project" value="UniProtKB-UniRule"/>
</dbReference>
<keyword evidence="4 8" id="KW-0406">Ion transport</keyword>
<dbReference type="Pfam" id="PF00213">
    <property type="entry name" value="OSCP"/>
    <property type="match status" value="1"/>
</dbReference>
<dbReference type="SUPFAM" id="SSF47928">
    <property type="entry name" value="N-terminal domain of the delta subunit of the F1F0-ATP synthase"/>
    <property type="match status" value="1"/>
</dbReference>
<dbReference type="STRING" id="1539051.AL01_09185"/>
<comment type="function">
    <text evidence="8">F(1)F(0) ATP synthase produces ATP from ADP in the presence of a proton or sodium gradient. F-type ATPases consist of two structural domains, F(1) containing the extramembraneous catalytic core and F(0) containing the membrane proton channel, linked together by a central stalk and a peripheral stalk. During catalysis, ATP synthesis in the catalytic domain of F(1) is coupled via a rotary mechanism of the central stalk subunits to proton translocation.</text>
</comment>
<organism evidence="9 10">
    <name type="scientific">Bombella intestini</name>
    <dbReference type="NCBI Taxonomy" id="1539051"/>
    <lineage>
        <taxon>Bacteria</taxon>
        <taxon>Pseudomonadati</taxon>
        <taxon>Pseudomonadota</taxon>
        <taxon>Alphaproteobacteria</taxon>
        <taxon>Acetobacterales</taxon>
        <taxon>Acetobacteraceae</taxon>
        <taxon>Bombella</taxon>
    </lineage>
</organism>
<dbReference type="InterPro" id="IPR020781">
    <property type="entry name" value="ATPase_OSCP/d_CS"/>
</dbReference>
<keyword evidence="5 8" id="KW-0472">Membrane</keyword>
<dbReference type="InterPro" id="IPR026015">
    <property type="entry name" value="ATP_synth_OSCP/delta_N_sf"/>
</dbReference>